<accession>A0AAV7WMM8</accession>
<organism evidence="2 3">
    <name type="scientific">Pleurodeles waltl</name>
    <name type="common">Iberian ribbed newt</name>
    <dbReference type="NCBI Taxonomy" id="8319"/>
    <lineage>
        <taxon>Eukaryota</taxon>
        <taxon>Metazoa</taxon>
        <taxon>Chordata</taxon>
        <taxon>Craniata</taxon>
        <taxon>Vertebrata</taxon>
        <taxon>Euteleostomi</taxon>
        <taxon>Amphibia</taxon>
        <taxon>Batrachia</taxon>
        <taxon>Caudata</taxon>
        <taxon>Salamandroidea</taxon>
        <taxon>Salamandridae</taxon>
        <taxon>Pleurodelinae</taxon>
        <taxon>Pleurodeles</taxon>
    </lineage>
</organism>
<keyword evidence="3" id="KW-1185">Reference proteome</keyword>
<feature type="compositionally biased region" description="Low complexity" evidence="1">
    <location>
        <begin position="47"/>
        <end position="59"/>
    </location>
</feature>
<evidence type="ECO:0000256" key="1">
    <source>
        <dbReference type="SAM" id="MobiDB-lite"/>
    </source>
</evidence>
<protein>
    <submittedName>
        <fullName evidence="2">Uncharacterized protein</fullName>
    </submittedName>
</protein>
<dbReference type="EMBL" id="JANPWB010000001">
    <property type="protein sequence ID" value="KAJ1214439.1"/>
    <property type="molecule type" value="Genomic_DNA"/>
</dbReference>
<reference evidence="2" key="1">
    <citation type="journal article" date="2022" name="bioRxiv">
        <title>Sequencing and chromosome-scale assembly of the giantPleurodeles waltlgenome.</title>
        <authorList>
            <person name="Brown T."/>
            <person name="Elewa A."/>
            <person name="Iarovenko S."/>
            <person name="Subramanian E."/>
            <person name="Araus A.J."/>
            <person name="Petzold A."/>
            <person name="Susuki M."/>
            <person name="Suzuki K.-i.T."/>
            <person name="Hayashi T."/>
            <person name="Toyoda A."/>
            <person name="Oliveira C."/>
            <person name="Osipova E."/>
            <person name="Leigh N.D."/>
            <person name="Simon A."/>
            <person name="Yun M.H."/>
        </authorList>
    </citation>
    <scope>NUCLEOTIDE SEQUENCE</scope>
    <source>
        <strain evidence="2">20211129_DDA</strain>
        <tissue evidence="2">Liver</tissue>
    </source>
</reference>
<feature type="region of interest" description="Disordered" evidence="1">
    <location>
        <begin position="43"/>
        <end position="63"/>
    </location>
</feature>
<sequence length="129" mass="14186">MRRRHPRDPAGPRRSCLSRIAPYLFWECPEWCGRDWRDVDTPPSIREAAPAASAGGSEVPRLEGWRIGGGGTFRIGPRPEACLLGSLLGWPVGREACCAIEPAGLRWLRAQGWHSELGGVLLCPSETLE</sequence>
<dbReference type="Proteomes" id="UP001066276">
    <property type="component" value="Chromosome 1_1"/>
</dbReference>
<evidence type="ECO:0000313" key="2">
    <source>
        <dbReference type="EMBL" id="KAJ1214439.1"/>
    </source>
</evidence>
<comment type="caution">
    <text evidence="2">The sequence shown here is derived from an EMBL/GenBank/DDBJ whole genome shotgun (WGS) entry which is preliminary data.</text>
</comment>
<proteinExistence type="predicted"/>
<evidence type="ECO:0000313" key="3">
    <source>
        <dbReference type="Proteomes" id="UP001066276"/>
    </source>
</evidence>
<gene>
    <name evidence="2" type="ORF">NDU88_002058</name>
</gene>
<name>A0AAV7WMM8_PLEWA</name>
<dbReference type="AlphaFoldDB" id="A0AAV7WMM8"/>